<organism evidence="2 3">
    <name type="scientific">Pseudoalteromonas citrea</name>
    <dbReference type="NCBI Taxonomy" id="43655"/>
    <lineage>
        <taxon>Bacteria</taxon>
        <taxon>Pseudomonadati</taxon>
        <taxon>Pseudomonadota</taxon>
        <taxon>Gammaproteobacteria</taxon>
        <taxon>Alteromonadales</taxon>
        <taxon>Pseudoalteromonadaceae</taxon>
        <taxon>Pseudoalteromonas</taxon>
    </lineage>
</organism>
<dbReference type="EMBL" id="AHBZ03000015">
    <property type="protein sequence ID" value="KAF7772136.1"/>
    <property type="molecule type" value="Genomic_DNA"/>
</dbReference>
<keyword evidence="1" id="KW-0812">Transmembrane</keyword>
<gene>
    <name evidence="2" type="ORF">PCIT_a2146</name>
</gene>
<sequence>MKLKGAICSIWATLELLLIYLAIKLNMIQNQISGIFYEQGAAQQLS</sequence>
<proteinExistence type="predicted"/>
<feature type="transmembrane region" description="Helical" evidence="1">
    <location>
        <begin position="6"/>
        <end position="23"/>
    </location>
</feature>
<name>A0AAD4FSE0_9GAMM</name>
<keyword evidence="1" id="KW-1133">Transmembrane helix</keyword>
<comment type="caution">
    <text evidence="2">The sequence shown here is derived from an EMBL/GenBank/DDBJ whole genome shotgun (WGS) entry which is preliminary data.</text>
</comment>
<reference evidence="2" key="2">
    <citation type="submission" date="2015-03" db="EMBL/GenBank/DDBJ databases">
        <title>Genome sequence of Pseudoalteromonas citrea.</title>
        <authorList>
            <person name="Xie B.-B."/>
            <person name="Rong J.-C."/>
            <person name="Qin Q.-L."/>
            <person name="Zhang Y.-Z."/>
        </authorList>
    </citation>
    <scope>NUCLEOTIDE SEQUENCE</scope>
    <source>
        <strain evidence="2">DSM 8771</strain>
    </source>
</reference>
<evidence type="ECO:0000313" key="3">
    <source>
        <dbReference type="Proteomes" id="UP000016487"/>
    </source>
</evidence>
<accession>A0AAD4FSE0</accession>
<keyword evidence="1" id="KW-0472">Membrane</keyword>
<evidence type="ECO:0000256" key="1">
    <source>
        <dbReference type="SAM" id="Phobius"/>
    </source>
</evidence>
<dbReference type="AlphaFoldDB" id="A0AAD4FSE0"/>
<evidence type="ECO:0000313" key="2">
    <source>
        <dbReference type="EMBL" id="KAF7772136.1"/>
    </source>
</evidence>
<dbReference type="Proteomes" id="UP000016487">
    <property type="component" value="Unassembled WGS sequence"/>
</dbReference>
<reference evidence="2" key="1">
    <citation type="journal article" date="2012" name="J. Bacteriol.">
        <title>Genome sequences of type strains of seven species of the marine bacterium Pseudoalteromonas.</title>
        <authorList>
            <person name="Xie B.B."/>
            <person name="Shu Y.L."/>
            <person name="Qin Q.L."/>
            <person name="Rong J.C."/>
            <person name="Zhang X.Y."/>
            <person name="Chen X.L."/>
            <person name="Shi M."/>
            <person name="He H.L."/>
            <person name="Zhou B.C."/>
            <person name="Zhang Y.Z."/>
        </authorList>
    </citation>
    <scope>NUCLEOTIDE SEQUENCE</scope>
    <source>
        <strain evidence="2">DSM 8771</strain>
    </source>
</reference>
<protein>
    <submittedName>
        <fullName evidence="2">Uncharacterized protein</fullName>
    </submittedName>
</protein>